<sequence length="54" mass="6052">MHLTVLDHKLLILDSCSSLSALRFSCTSQVGFVKRFFFFCLSPALDVALIVVVY</sequence>
<evidence type="ECO:0000256" key="1">
    <source>
        <dbReference type="SAM" id="Phobius"/>
    </source>
</evidence>
<evidence type="ECO:0008006" key="4">
    <source>
        <dbReference type="Google" id="ProtNLM"/>
    </source>
</evidence>
<protein>
    <recommendedName>
        <fullName evidence="4">NADH dehydrogenase subunit 1</fullName>
    </recommendedName>
</protein>
<gene>
    <name evidence="2" type="ORF">SPARVUS_LOCUS8140535</name>
</gene>
<evidence type="ECO:0000313" key="3">
    <source>
        <dbReference type="Proteomes" id="UP001162483"/>
    </source>
</evidence>
<feature type="transmembrane region" description="Helical" evidence="1">
    <location>
        <begin position="36"/>
        <end position="53"/>
    </location>
</feature>
<organism evidence="2 3">
    <name type="scientific">Staurois parvus</name>
    <dbReference type="NCBI Taxonomy" id="386267"/>
    <lineage>
        <taxon>Eukaryota</taxon>
        <taxon>Metazoa</taxon>
        <taxon>Chordata</taxon>
        <taxon>Craniata</taxon>
        <taxon>Vertebrata</taxon>
        <taxon>Euteleostomi</taxon>
        <taxon>Amphibia</taxon>
        <taxon>Batrachia</taxon>
        <taxon>Anura</taxon>
        <taxon>Neobatrachia</taxon>
        <taxon>Ranoidea</taxon>
        <taxon>Ranidae</taxon>
        <taxon>Staurois</taxon>
    </lineage>
</organism>
<keyword evidence="1" id="KW-0472">Membrane</keyword>
<keyword evidence="1" id="KW-1133">Transmembrane helix</keyword>
<evidence type="ECO:0000313" key="2">
    <source>
        <dbReference type="EMBL" id="CAI9575147.1"/>
    </source>
</evidence>
<reference evidence="2" key="1">
    <citation type="submission" date="2023-05" db="EMBL/GenBank/DDBJ databases">
        <authorList>
            <person name="Stuckert A."/>
        </authorList>
    </citation>
    <scope>NUCLEOTIDE SEQUENCE</scope>
</reference>
<proteinExistence type="predicted"/>
<dbReference type="Proteomes" id="UP001162483">
    <property type="component" value="Unassembled WGS sequence"/>
</dbReference>
<comment type="caution">
    <text evidence="2">The sequence shown here is derived from an EMBL/GenBank/DDBJ whole genome shotgun (WGS) entry which is preliminary data.</text>
</comment>
<dbReference type="EMBL" id="CATNWA010014721">
    <property type="protein sequence ID" value="CAI9575147.1"/>
    <property type="molecule type" value="Genomic_DNA"/>
</dbReference>
<accession>A0ABN9DV77</accession>
<keyword evidence="3" id="KW-1185">Reference proteome</keyword>
<name>A0ABN9DV77_9NEOB</name>
<keyword evidence="1" id="KW-0812">Transmembrane</keyword>